<dbReference type="InterPro" id="IPR020904">
    <property type="entry name" value="Sc_DH/Rdtase_CS"/>
</dbReference>
<dbReference type="AlphaFoldDB" id="A0A1W6KAG1"/>
<evidence type="ECO:0000259" key="4">
    <source>
        <dbReference type="SMART" id="SM00822"/>
    </source>
</evidence>
<protein>
    <submittedName>
        <fullName evidence="5">Levodione reductase</fullName>
        <ecNumber evidence="5">1.1.1.-</ecNumber>
    </submittedName>
</protein>
<feature type="domain" description="Ketoreductase" evidence="4">
    <location>
        <begin position="3"/>
        <end position="196"/>
    </location>
</feature>
<evidence type="ECO:0000313" key="5">
    <source>
        <dbReference type="EMBL" id="ARM84289.1"/>
    </source>
</evidence>
<dbReference type="SUPFAM" id="SSF51735">
    <property type="entry name" value="NAD(P)-binding Rossmann-fold domains"/>
    <property type="match status" value="1"/>
</dbReference>
<dbReference type="EMBL" id="CP020931">
    <property type="protein sequence ID" value="ARM84289.1"/>
    <property type="molecule type" value="Genomic_DNA"/>
</dbReference>
<evidence type="ECO:0000256" key="1">
    <source>
        <dbReference type="ARBA" id="ARBA00006484"/>
    </source>
</evidence>
<dbReference type="SMART" id="SM00822">
    <property type="entry name" value="PKS_KR"/>
    <property type="match status" value="1"/>
</dbReference>
<reference evidence="5 6" key="1">
    <citation type="submission" date="2017-04" db="EMBL/GenBank/DDBJ databases">
        <title>Genome Sequence of Marinobacter salarius strain SMR5 Isolated from a culture of the Diatom Skeletonema marinoi.</title>
        <authorList>
            <person name="Topel M."/>
            <person name="Pinder M.I.M."/>
            <person name="Johansson O.N."/>
            <person name="Kourtchenko O."/>
            <person name="Godhe A."/>
            <person name="Clarke A.K."/>
        </authorList>
    </citation>
    <scope>NUCLEOTIDE SEQUENCE [LARGE SCALE GENOMIC DNA]</scope>
    <source>
        <strain evidence="5 6">SMR5</strain>
    </source>
</reference>
<evidence type="ECO:0000313" key="6">
    <source>
        <dbReference type="Proteomes" id="UP000193100"/>
    </source>
</evidence>
<dbReference type="GO" id="GO:0016491">
    <property type="term" value="F:oxidoreductase activity"/>
    <property type="evidence" value="ECO:0007669"/>
    <property type="project" value="UniProtKB-KW"/>
</dbReference>
<dbReference type="Pfam" id="PF00106">
    <property type="entry name" value="adh_short"/>
    <property type="match status" value="1"/>
</dbReference>
<gene>
    <name evidence="5" type="primary">lvr</name>
    <name evidence="5" type="ORF">MARSALSMR5_02216</name>
</gene>
<dbReference type="Proteomes" id="UP000193100">
    <property type="component" value="Chromosome"/>
</dbReference>
<organism evidence="5 6">
    <name type="scientific">Marinobacter salarius</name>
    <dbReference type="NCBI Taxonomy" id="1420917"/>
    <lineage>
        <taxon>Bacteria</taxon>
        <taxon>Pseudomonadati</taxon>
        <taxon>Pseudomonadota</taxon>
        <taxon>Gammaproteobacteria</taxon>
        <taxon>Pseudomonadales</taxon>
        <taxon>Marinobacteraceae</taxon>
        <taxon>Marinobacter</taxon>
    </lineage>
</organism>
<evidence type="ECO:0000256" key="3">
    <source>
        <dbReference type="RuleBase" id="RU000363"/>
    </source>
</evidence>
<accession>A0A1W6KAG1</accession>
<dbReference type="GeneID" id="77256161"/>
<name>A0A1W6KAG1_9GAMM</name>
<comment type="similarity">
    <text evidence="1 3">Belongs to the short-chain dehydrogenases/reductases (SDR) family.</text>
</comment>
<proteinExistence type="inferred from homology"/>
<dbReference type="PRINTS" id="PR00081">
    <property type="entry name" value="GDHRDH"/>
</dbReference>
<dbReference type="PRINTS" id="PR00080">
    <property type="entry name" value="SDRFAMILY"/>
</dbReference>
<dbReference type="Gene3D" id="3.40.50.720">
    <property type="entry name" value="NAD(P)-binding Rossmann-like Domain"/>
    <property type="match status" value="1"/>
</dbReference>
<dbReference type="RefSeq" id="WP_085680681.1">
    <property type="nucleotide sequence ID" value="NZ_CP020931.1"/>
</dbReference>
<dbReference type="InterPro" id="IPR057326">
    <property type="entry name" value="KR_dom"/>
</dbReference>
<keyword evidence="2 5" id="KW-0560">Oxidoreductase</keyword>
<dbReference type="PANTHER" id="PTHR43157:SF31">
    <property type="entry name" value="PHOSPHATIDYLINOSITOL-GLYCAN BIOSYNTHESIS CLASS F PROTEIN"/>
    <property type="match status" value="1"/>
</dbReference>
<dbReference type="EC" id="1.1.1.-" evidence="5"/>
<dbReference type="PROSITE" id="PS00061">
    <property type="entry name" value="ADH_SHORT"/>
    <property type="match status" value="1"/>
</dbReference>
<evidence type="ECO:0000256" key="2">
    <source>
        <dbReference type="ARBA" id="ARBA00023002"/>
    </source>
</evidence>
<dbReference type="InterPro" id="IPR002347">
    <property type="entry name" value="SDR_fam"/>
</dbReference>
<dbReference type="InterPro" id="IPR036291">
    <property type="entry name" value="NAD(P)-bd_dom_sf"/>
</dbReference>
<dbReference type="PANTHER" id="PTHR43157">
    <property type="entry name" value="PHOSPHATIDYLINOSITOL-GLYCAN BIOSYNTHESIS CLASS F PROTEIN-RELATED"/>
    <property type="match status" value="1"/>
</dbReference>
<sequence length="270" mass="28763">MTKKILITGATDGIGLETAKRLYSEGHTLLLHGRNAEKLEATEKKLADSTGAGLIYTYKADLSRLAEVDSLANAITREHGQLDVIINNAGVMRVPETITQDGLDVRFAVNTVAPYLLTKRLLPLLRPASRVVNLSSAAQAPVELDALRGKRRLLEDMSAYAQSKLALTMWNNALAASHGSEGPVFVAVNPGSLLASKMVKEGFGIAGKSLSIGADVLARAALSDEFANASGHYFDNDKGQFGPPHSDALNEEKCAAVLAVIEELVGREKS</sequence>